<dbReference type="Gene3D" id="2.60.120.620">
    <property type="entry name" value="q2cbj1_9rhob like domain"/>
    <property type="match status" value="1"/>
</dbReference>
<protein>
    <submittedName>
        <fullName evidence="1">Phytanoyl-CoA dioxygenase</fullName>
    </submittedName>
</protein>
<sequence length="319" mass="36722">MKTLLNNPLIKGPLWALQLFTGAKSFQDNPVIGSPLLNKLGLHITRIIASHAVMNLRMWMLGTSISKADRKSYRQHGYIMKTNYLPEADFKTIEQELRHWQGKARTFHQGDTQTQRTLLDPDTLRQLPHTAKLVANRDFQRLLQYSNAHQRLPFFNIERINNGVQTNKATDPQKDMHSDTFHPTMKFWLYLDDVDEHNGPFTYIPGSNRLSKKRLKWEYQHSLSAHKHPNRLAARGSFRFSAQDCAEIDLKAPRAFTVKKNTLLIANTFGVHGRGHADPGSTRLALWGMGRTNPFIPFPGTGLKIVNQYQYKVLDWLKK</sequence>
<name>A0A6S6U187_9GAMM</name>
<gene>
    <name evidence="1" type="ORF">HELGO_WM22555</name>
</gene>
<keyword evidence="1" id="KW-0560">Oxidoreductase</keyword>
<dbReference type="EMBL" id="CACVAV010000337">
    <property type="protein sequence ID" value="CAA6822018.1"/>
    <property type="molecule type" value="Genomic_DNA"/>
</dbReference>
<dbReference type="AlphaFoldDB" id="A0A6S6U187"/>
<organism evidence="1">
    <name type="scientific">uncultured Thiotrichaceae bacterium</name>
    <dbReference type="NCBI Taxonomy" id="298394"/>
    <lineage>
        <taxon>Bacteria</taxon>
        <taxon>Pseudomonadati</taxon>
        <taxon>Pseudomonadota</taxon>
        <taxon>Gammaproteobacteria</taxon>
        <taxon>Thiotrichales</taxon>
        <taxon>Thiotrichaceae</taxon>
        <taxon>environmental samples</taxon>
    </lineage>
</organism>
<dbReference type="GO" id="GO:0016706">
    <property type="term" value="F:2-oxoglutarate-dependent dioxygenase activity"/>
    <property type="evidence" value="ECO:0007669"/>
    <property type="project" value="UniProtKB-ARBA"/>
</dbReference>
<dbReference type="InterPro" id="IPR008775">
    <property type="entry name" value="Phytyl_CoA_dOase-like"/>
</dbReference>
<dbReference type="SUPFAM" id="SSF51197">
    <property type="entry name" value="Clavaminate synthase-like"/>
    <property type="match status" value="1"/>
</dbReference>
<dbReference type="Pfam" id="PF05721">
    <property type="entry name" value="PhyH"/>
    <property type="match status" value="1"/>
</dbReference>
<accession>A0A6S6U187</accession>
<keyword evidence="1" id="KW-0223">Dioxygenase</keyword>
<evidence type="ECO:0000313" key="1">
    <source>
        <dbReference type="EMBL" id="CAA6822018.1"/>
    </source>
</evidence>
<proteinExistence type="predicted"/>
<reference evidence="1" key="1">
    <citation type="submission" date="2020-01" db="EMBL/GenBank/DDBJ databases">
        <authorList>
            <person name="Meier V. D."/>
            <person name="Meier V D."/>
        </authorList>
    </citation>
    <scope>NUCLEOTIDE SEQUENCE</scope>
    <source>
        <strain evidence="1">HLG_WM_MAG_08</strain>
    </source>
</reference>